<dbReference type="SUPFAM" id="SSF48403">
    <property type="entry name" value="Ankyrin repeat"/>
    <property type="match status" value="1"/>
</dbReference>
<protein>
    <submittedName>
        <fullName evidence="1">Uncharacterized protein</fullName>
    </submittedName>
</protein>
<keyword evidence="2" id="KW-1185">Reference proteome</keyword>
<sequence>MAVQRKAPLLFIAHGLGDLVVQEAAIQRASGLNILQETDVGYIFLNTPFPNYQGSDRWDKDKYGFFSFIQRTRRYDFVELALASEGRFSNGRLWMEFVNAVSGRVKRMPIAWVYRSDEASFIPPSFSKLFVSVNGPSSAGFHTLSHHAYKSVVALIRSPTALHASKYPELLVLLKLAFEAPGFPKDVCDGSGSSLLHLAASFHNQRAVEFLVFQARQRRLFFKHKDRVGRRPLHTAVIAAAQLLPDGDRKTCQEIIKILMSSTSSIDHHDGSRCTAWDYVKPENPIMSGSAC</sequence>
<organism evidence="1 2">
    <name type="scientific">Aspergillus calidoustus</name>
    <dbReference type="NCBI Taxonomy" id="454130"/>
    <lineage>
        <taxon>Eukaryota</taxon>
        <taxon>Fungi</taxon>
        <taxon>Dikarya</taxon>
        <taxon>Ascomycota</taxon>
        <taxon>Pezizomycotina</taxon>
        <taxon>Eurotiomycetes</taxon>
        <taxon>Eurotiomycetidae</taxon>
        <taxon>Eurotiales</taxon>
        <taxon>Aspergillaceae</taxon>
        <taxon>Aspergillus</taxon>
        <taxon>Aspergillus subgen. Nidulantes</taxon>
    </lineage>
</organism>
<proteinExistence type="predicted"/>
<name>A0A0U5FQF0_ASPCI</name>
<dbReference type="AlphaFoldDB" id="A0A0U5FQF0"/>
<evidence type="ECO:0000313" key="2">
    <source>
        <dbReference type="Proteomes" id="UP000054771"/>
    </source>
</evidence>
<accession>A0A0U5FQF0</accession>
<dbReference type="EMBL" id="CDMC01000001">
    <property type="protein sequence ID" value="CEL00871.1"/>
    <property type="molecule type" value="Genomic_DNA"/>
</dbReference>
<dbReference type="InterPro" id="IPR036770">
    <property type="entry name" value="Ankyrin_rpt-contain_sf"/>
</dbReference>
<reference evidence="2" key="1">
    <citation type="journal article" date="2016" name="Genome Announc.">
        <title>Draft genome sequences of fungus Aspergillus calidoustus.</title>
        <authorList>
            <person name="Horn F."/>
            <person name="Linde J."/>
            <person name="Mattern D.J."/>
            <person name="Walther G."/>
            <person name="Guthke R."/>
            <person name="Scherlach K."/>
            <person name="Martin K."/>
            <person name="Brakhage A.A."/>
            <person name="Petzke L."/>
            <person name="Valiante V."/>
        </authorList>
    </citation>
    <scope>NUCLEOTIDE SEQUENCE [LARGE SCALE GENOMIC DNA]</scope>
    <source>
        <strain evidence="2">SF006504</strain>
    </source>
</reference>
<dbReference type="Proteomes" id="UP000054771">
    <property type="component" value="Unassembled WGS sequence"/>
</dbReference>
<dbReference type="OrthoDB" id="4510596at2759"/>
<dbReference type="Gene3D" id="1.25.40.20">
    <property type="entry name" value="Ankyrin repeat-containing domain"/>
    <property type="match status" value="1"/>
</dbReference>
<gene>
    <name evidence="1" type="ORF">ASPCAL00464</name>
</gene>
<evidence type="ECO:0000313" key="1">
    <source>
        <dbReference type="EMBL" id="CEL00871.1"/>
    </source>
</evidence>